<reference evidence="3" key="1">
    <citation type="journal article" date="2017" name="Nat. Ecol. Evol.">
        <title>Genome expansion and lineage-specific genetic innovations in the forest pathogenic fungi Armillaria.</title>
        <authorList>
            <person name="Sipos G."/>
            <person name="Prasanna A.N."/>
            <person name="Walter M.C."/>
            <person name="O'Connor E."/>
            <person name="Balint B."/>
            <person name="Krizsan K."/>
            <person name="Kiss B."/>
            <person name="Hess J."/>
            <person name="Varga T."/>
            <person name="Slot J."/>
            <person name="Riley R."/>
            <person name="Boka B."/>
            <person name="Rigling D."/>
            <person name="Barry K."/>
            <person name="Lee J."/>
            <person name="Mihaltcheva S."/>
            <person name="LaButti K."/>
            <person name="Lipzen A."/>
            <person name="Waldron R."/>
            <person name="Moloney N.M."/>
            <person name="Sperisen C."/>
            <person name="Kredics L."/>
            <person name="Vagvoelgyi C."/>
            <person name="Patrignani A."/>
            <person name="Fitzpatrick D."/>
            <person name="Nagy I."/>
            <person name="Doyle S."/>
            <person name="Anderson J.B."/>
            <person name="Grigoriev I.V."/>
            <person name="Gueldener U."/>
            <person name="Muensterkoetter M."/>
            <person name="Nagy L.G."/>
        </authorList>
    </citation>
    <scope>NUCLEOTIDE SEQUENCE [LARGE SCALE GENOMIC DNA]</scope>
    <source>
        <strain evidence="3">28-4</strain>
    </source>
</reference>
<dbReference type="InterPro" id="IPR016197">
    <property type="entry name" value="Chromo-like_dom_sf"/>
</dbReference>
<feature type="domain" description="Tf2-1-like SH3-like" evidence="1">
    <location>
        <begin position="1"/>
        <end position="38"/>
    </location>
</feature>
<dbReference type="AlphaFoldDB" id="A0A2H3BS75"/>
<evidence type="ECO:0000313" key="2">
    <source>
        <dbReference type="EMBL" id="PBK73741.1"/>
    </source>
</evidence>
<organism evidence="2 3">
    <name type="scientific">Armillaria solidipes</name>
    <dbReference type="NCBI Taxonomy" id="1076256"/>
    <lineage>
        <taxon>Eukaryota</taxon>
        <taxon>Fungi</taxon>
        <taxon>Dikarya</taxon>
        <taxon>Basidiomycota</taxon>
        <taxon>Agaricomycotina</taxon>
        <taxon>Agaricomycetes</taxon>
        <taxon>Agaricomycetidae</taxon>
        <taxon>Agaricales</taxon>
        <taxon>Marasmiineae</taxon>
        <taxon>Physalacriaceae</taxon>
        <taxon>Armillaria</taxon>
    </lineage>
</organism>
<dbReference type="Pfam" id="PF24626">
    <property type="entry name" value="SH3_Tf2-1"/>
    <property type="match status" value="1"/>
</dbReference>
<feature type="non-terminal residue" evidence="2">
    <location>
        <position position="1"/>
    </location>
</feature>
<feature type="non-terminal residue" evidence="2">
    <location>
        <position position="93"/>
    </location>
</feature>
<dbReference type="SUPFAM" id="SSF54160">
    <property type="entry name" value="Chromo domain-like"/>
    <property type="match status" value="1"/>
</dbReference>
<protein>
    <recommendedName>
        <fullName evidence="1">Tf2-1-like SH3-like domain-containing protein</fullName>
    </recommendedName>
</protein>
<evidence type="ECO:0000259" key="1">
    <source>
        <dbReference type="Pfam" id="PF24626"/>
    </source>
</evidence>
<dbReference type="Proteomes" id="UP000218334">
    <property type="component" value="Unassembled WGS sequence"/>
</dbReference>
<dbReference type="STRING" id="1076256.A0A2H3BS75"/>
<gene>
    <name evidence="2" type="ORF">ARMSODRAFT_869257</name>
</gene>
<dbReference type="EMBL" id="KZ293420">
    <property type="protein sequence ID" value="PBK73741.1"/>
    <property type="molecule type" value="Genomic_DNA"/>
</dbReference>
<proteinExistence type="predicted"/>
<keyword evidence="3" id="KW-1185">Reference proteome</keyword>
<accession>A0A2H3BS75</accession>
<name>A0A2H3BS75_9AGAR</name>
<evidence type="ECO:0000313" key="3">
    <source>
        <dbReference type="Proteomes" id="UP000218334"/>
    </source>
</evidence>
<sequence length="93" mass="10353">IGPYSILKDFGNESFRIALPSHLKARGVHNVFHALLLRIHVPNNDHLFPGHAENQVGLIDEVSGEWAIEQIIGHSGSKMDSLFQVKWKSGDIT</sequence>
<dbReference type="InterPro" id="IPR056924">
    <property type="entry name" value="SH3_Tf2-1"/>
</dbReference>